<dbReference type="OrthoDB" id="1918649at2759"/>
<keyword evidence="1" id="KW-0378">Hydrolase</keyword>
<sequence length="82" mass="8778">MSIAGKAFLSRPGGTGKTHILNFMIDLALSGRQTPLVFASTSFAALILTNGQTAHLCFSFTLSLHAPVNALSYHFQGKELKL</sequence>
<organism evidence="3 4">
    <name type="scientific">Puccinia sorghi</name>
    <dbReference type="NCBI Taxonomy" id="27349"/>
    <lineage>
        <taxon>Eukaryota</taxon>
        <taxon>Fungi</taxon>
        <taxon>Dikarya</taxon>
        <taxon>Basidiomycota</taxon>
        <taxon>Pucciniomycotina</taxon>
        <taxon>Pucciniomycetes</taxon>
        <taxon>Pucciniales</taxon>
        <taxon>Pucciniaceae</taxon>
        <taxon>Puccinia</taxon>
    </lineage>
</organism>
<keyword evidence="1" id="KW-0227">DNA damage</keyword>
<dbReference type="VEuPathDB" id="FungiDB:VP01_131g7"/>
<dbReference type="EMBL" id="LAVV01003555">
    <property type="protein sequence ID" value="KNZ62051.1"/>
    <property type="molecule type" value="Genomic_DNA"/>
</dbReference>
<evidence type="ECO:0000313" key="4">
    <source>
        <dbReference type="Proteomes" id="UP000037035"/>
    </source>
</evidence>
<dbReference type="Proteomes" id="UP000037035">
    <property type="component" value="Unassembled WGS sequence"/>
</dbReference>
<keyword evidence="1" id="KW-0067">ATP-binding</keyword>
<dbReference type="GO" id="GO:0006310">
    <property type="term" value="P:DNA recombination"/>
    <property type="evidence" value="ECO:0007669"/>
    <property type="project" value="UniProtKB-KW"/>
</dbReference>
<dbReference type="Gene3D" id="3.40.50.300">
    <property type="entry name" value="P-loop containing nucleotide triphosphate hydrolases"/>
    <property type="match status" value="1"/>
</dbReference>
<comment type="catalytic activity">
    <reaction evidence="1">
        <text>ATP + H2O = ADP + phosphate + H(+)</text>
        <dbReference type="Rhea" id="RHEA:13065"/>
        <dbReference type="ChEBI" id="CHEBI:15377"/>
        <dbReference type="ChEBI" id="CHEBI:15378"/>
        <dbReference type="ChEBI" id="CHEBI:30616"/>
        <dbReference type="ChEBI" id="CHEBI:43474"/>
        <dbReference type="ChEBI" id="CHEBI:456216"/>
        <dbReference type="EC" id="5.6.2.3"/>
    </reaction>
</comment>
<evidence type="ECO:0000259" key="2">
    <source>
        <dbReference type="Pfam" id="PF05970"/>
    </source>
</evidence>
<dbReference type="InterPro" id="IPR027417">
    <property type="entry name" value="P-loop_NTPase"/>
</dbReference>
<dbReference type="Pfam" id="PF05970">
    <property type="entry name" value="PIF1"/>
    <property type="match status" value="1"/>
</dbReference>
<accession>A0A0L6VMN6</accession>
<dbReference type="GO" id="GO:0000723">
    <property type="term" value="P:telomere maintenance"/>
    <property type="evidence" value="ECO:0007669"/>
    <property type="project" value="InterPro"/>
</dbReference>
<evidence type="ECO:0000256" key="1">
    <source>
        <dbReference type="RuleBase" id="RU363044"/>
    </source>
</evidence>
<proteinExistence type="inferred from homology"/>
<gene>
    <name evidence="3" type="ORF">VP01_131g7</name>
</gene>
<dbReference type="GO" id="GO:0006281">
    <property type="term" value="P:DNA repair"/>
    <property type="evidence" value="ECO:0007669"/>
    <property type="project" value="UniProtKB-KW"/>
</dbReference>
<comment type="caution">
    <text evidence="3">The sequence shown here is derived from an EMBL/GenBank/DDBJ whole genome shotgun (WGS) entry which is preliminary data.</text>
</comment>
<evidence type="ECO:0000313" key="3">
    <source>
        <dbReference type="EMBL" id="KNZ62051.1"/>
    </source>
</evidence>
<dbReference type="AlphaFoldDB" id="A0A0L6VMN6"/>
<dbReference type="EC" id="5.6.2.3" evidence="1"/>
<dbReference type="GO" id="GO:0005524">
    <property type="term" value="F:ATP binding"/>
    <property type="evidence" value="ECO:0007669"/>
    <property type="project" value="UniProtKB-KW"/>
</dbReference>
<keyword evidence="1" id="KW-0233">DNA recombination</keyword>
<dbReference type="InterPro" id="IPR010285">
    <property type="entry name" value="DNA_helicase_pif1-like_DEAD"/>
</dbReference>
<reference evidence="3 4" key="1">
    <citation type="submission" date="2015-08" db="EMBL/GenBank/DDBJ databases">
        <title>Next Generation Sequencing and Analysis of the Genome of Puccinia sorghi L Schw, the Causal Agent of Maize Common Rust.</title>
        <authorList>
            <person name="Rochi L."/>
            <person name="Burguener G."/>
            <person name="Darino M."/>
            <person name="Turjanski A."/>
            <person name="Kreff E."/>
            <person name="Dieguez M.J."/>
            <person name="Sacco F."/>
        </authorList>
    </citation>
    <scope>NUCLEOTIDE SEQUENCE [LARGE SCALE GENOMIC DNA]</scope>
    <source>
        <strain evidence="3 4">RO10H11247</strain>
    </source>
</reference>
<feature type="domain" description="DNA helicase Pif1-like DEAD-box helicase" evidence="2">
    <location>
        <begin position="7"/>
        <end position="63"/>
    </location>
</feature>
<name>A0A0L6VMN6_9BASI</name>
<keyword evidence="1" id="KW-0347">Helicase</keyword>
<keyword evidence="1" id="KW-0234">DNA repair</keyword>
<keyword evidence="4" id="KW-1185">Reference proteome</keyword>
<dbReference type="GO" id="GO:0016887">
    <property type="term" value="F:ATP hydrolysis activity"/>
    <property type="evidence" value="ECO:0007669"/>
    <property type="project" value="RHEA"/>
</dbReference>
<dbReference type="GO" id="GO:0043139">
    <property type="term" value="F:5'-3' DNA helicase activity"/>
    <property type="evidence" value="ECO:0007669"/>
    <property type="project" value="UniProtKB-EC"/>
</dbReference>
<keyword evidence="1" id="KW-0547">Nucleotide-binding</keyword>
<protein>
    <recommendedName>
        <fullName evidence="1">ATP-dependent DNA helicase</fullName>
        <ecNumber evidence="1">5.6.2.3</ecNumber>
    </recommendedName>
</protein>
<comment type="cofactor">
    <cofactor evidence="1">
        <name>Mg(2+)</name>
        <dbReference type="ChEBI" id="CHEBI:18420"/>
    </cofactor>
</comment>
<comment type="similarity">
    <text evidence="1">Belongs to the helicase family.</text>
</comment>